<dbReference type="InterPro" id="IPR029057">
    <property type="entry name" value="PRTase-like"/>
</dbReference>
<comment type="subunit">
    <text evidence="4 9">Homodimer.</text>
</comment>
<dbReference type="HAMAP" id="MF_01208">
    <property type="entry name" value="PyrE"/>
    <property type="match status" value="1"/>
</dbReference>
<keyword evidence="6 9" id="KW-0328">Glycosyltransferase</keyword>
<evidence type="ECO:0000256" key="9">
    <source>
        <dbReference type="HAMAP-Rule" id="MF_01208"/>
    </source>
</evidence>
<feature type="binding site" description="in other chain" evidence="9">
    <location>
        <begin position="124"/>
        <end position="132"/>
    </location>
    <ligand>
        <name>5-phospho-alpha-D-ribose 1-diphosphate</name>
        <dbReference type="ChEBI" id="CHEBI:58017"/>
        <note>ligand shared between dimeric partners</note>
    </ligand>
</feature>
<feature type="binding site" description="in other chain" evidence="9">
    <location>
        <begin position="72"/>
        <end position="73"/>
    </location>
    <ligand>
        <name>5-phospho-alpha-D-ribose 1-diphosphate</name>
        <dbReference type="ChEBI" id="CHEBI:58017"/>
        <note>ligand shared between dimeric partners</note>
    </ligand>
</feature>
<dbReference type="EC" id="2.4.2.10" evidence="5 9"/>
<accession>A0ABT3SUW6</accession>
<feature type="binding site" evidence="9">
    <location>
        <begin position="34"/>
        <end position="35"/>
    </location>
    <ligand>
        <name>orotate</name>
        <dbReference type="ChEBI" id="CHEBI:30839"/>
    </ligand>
</feature>
<comment type="similarity">
    <text evidence="3 9">Belongs to the purine/pyrimidine phosphoribosyltransferase family. PyrE subfamily.</text>
</comment>
<feature type="binding site" description="in other chain" evidence="9">
    <location>
        <position position="100"/>
    </location>
    <ligand>
        <name>5-phospho-alpha-D-ribose 1-diphosphate</name>
        <dbReference type="ChEBI" id="CHEBI:58017"/>
        <note>ligand shared between dimeric partners</note>
    </ligand>
</feature>
<keyword evidence="9" id="KW-0460">Magnesium</keyword>
<dbReference type="Proteomes" id="UP001143307">
    <property type="component" value="Unassembled WGS sequence"/>
</dbReference>
<name>A0ABT3SUW6_9GAMM</name>
<feature type="binding site" evidence="9">
    <location>
        <position position="99"/>
    </location>
    <ligand>
        <name>5-phospho-alpha-D-ribose 1-diphosphate</name>
        <dbReference type="ChEBI" id="CHEBI:58017"/>
        <note>ligand shared between dimeric partners</note>
    </ligand>
</feature>
<gene>
    <name evidence="9" type="primary">pyrE</name>
    <name evidence="11" type="ORF">EYC87_09265</name>
</gene>
<evidence type="ECO:0000256" key="8">
    <source>
        <dbReference type="ARBA" id="ARBA00022975"/>
    </source>
</evidence>
<reference evidence="11" key="1">
    <citation type="submission" date="2019-02" db="EMBL/GenBank/DDBJ databases">
        <authorList>
            <person name="Li S.-H."/>
        </authorList>
    </citation>
    <scope>NUCLEOTIDE SEQUENCE</scope>
    <source>
        <strain evidence="11">IMCC8485</strain>
    </source>
</reference>
<sequence length="213" mass="22930">MQAYQKEFIELAREYEVLKFGEFTLKSGRVSPYFFNAGAFDSGRALAALGRCYANRIVESGIEFDVLLGPAYKGIPLAAATAVALANDHGMDLPFAYNRKEAKTHGEGGTLVGAPLIGRVLIIDDVITAGTAVREVIAMIESAGAELAGVAIGLNRQERGAGELSAIQELEKLYSIPVLSIIDMGHIITFLEQTGGSAEALEKMKEYRIRYGL</sequence>
<dbReference type="Gene3D" id="3.40.50.2020">
    <property type="match status" value="1"/>
</dbReference>
<evidence type="ECO:0000256" key="6">
    <source>
        <dbReference type="ARBA" id="ARBA00022676"/>
    </source>
</evidence>
<comment type="pathway">
    <text evidence="2 9">Pyrimidine metabolism; UMP biosynthesis via de novo pathway; UMP from orotate: step 1/2.</text>
</comment>
<feature type="binding site" description="in other chain" evidence="9">
    <location>
        <position position="26"/>
    </location>
    <ligand>
        <name>5-phospho-alpha-D-ribose 1-diphosphate</name>
        <dbReference type="ChEBI" id="CHEBI:58017"/>
        <note>ligand shared between dimeric partners</note>
    </ligand>
</feature>
<dbReference type="PANTHER" id="PTHR46683">
    <property type="entry name" value="OROTATE PHOSPHORIBOSYLTRANSFERASE 1-RELATED"/>
    <property type="match status" value="1"/>
</dbReference>
<feature type="binding site" evidence="9">
    <location>
        <position position="156"/>
    </location>
    <ligand>
        <name>orotate</name>
        <dbReference type="ChEBI" id="CHEBI:30839"/>
    </ligand>
</feature>
<feature type="domain" description="Phosphoribosyltransferase" evidence="10">
    <location>
        <begin position="41"/>
        <end position="158"/>
    </location>
</feature>
<dbReference type="InterPro" id="IPR004467">
    <property type="entry name" value="Or_phspho_trans_dom"/>
</dbReference>
<evidence type="ECO:0000256" key="5">
    <source>
        <dbReference type="ARBA" id="ARBA00011971"/>
    </source>
</evidence>
<dbReference type="Pfam" id="PF00156">
    <property type="entry name" value="Pribosyltran"/>
    <property type="match status" value="1"/>
</dbReference>
<feature type="binding site" evidence="9">
    <location>
        <position position="128"/>
    </location>
    <ligand>
        <name>orotate</name>
        <dbReference type="ChEBI" id="CHEBI:30839"/>
    </ligand>
</feature>
<evidence type="ECO:0000259" key="10">
    <source>
        <dbReference type="Pfam" id="PF00156"/>
    </source>
</evidence>
<dbReference type="SUPFAM" id="SSF53271">
    <property type="entry name" value="PRTase-like"/>
    <property type="match status" value="1"/>
</dbReference>
<evidence type="ECO:0000313" key="12">
    <source>
        <dbReference type="Proteomes" id="UP001143307"/>
    </source>
</evidence>
<dbReference type="InterPro" id="IPR000836">
    <property type="entry name" value="PRTase_dom"/>
</dbReference>
<comment type="caution">
    <text evidence="11">The sequence shown here is derived from an EMBL/GenBank/DDBJ whole genome shotgun (WGS) entry which is preliminary data.</text>
</comment>
<protein>
    <recommendedName>
        <fullName evidence="5 9">Orotate phosphoribosyltransferase</fullName>
        <shortName evidence="9">OPRT</shortName>
        <shortName evidence="9">OPRTase</shortName>
        <ecNumber evidence="5 9">2.4.2.10</ecNumber>
    </recommendedName>
</protein>
<feature type="binding site" evidence="9">
    <location>
        <position position="105"/>
    </location>
    <ligand>
        <name>5-phospho-alpha-D-ribose 1-diphosphate</name>
        <dbReference type="ChEBI" id="CHEBI:58017"/>
        <note>ligand shared between dimeric partners</note>
    </ligand>
</feature>
<evidence type="ECO:0000256" key="4">
    <source>
        <dbReference type="ARBA" id="ARBA00011738"/>
    </source>
</evidence>
<comment type="catalytic activity">
    <reaction evidence="9">
        <text>orotidine 5'-phosphate + diphosphate = orotate + 5-phospho-alpha-D-ribose 1-diphosphate</text>
        <dbReference type="Rhea" id="RHEA:10380"/>
        <dbReference type="ChEBI" id="CHEBI:30839"/>
        <dbReference type="ChEBI" id="CHEBI:33019"/>
        <dbReference type="ChEBI" id="CHEBI:57538"/>
        <dbReference type="ChEBI" id="CHEBI:58017"/>
        <dbReference type="EC" id="2.4.2.10"/>
    </reaction>
</comment>
<evidence type="ECO:0000256" key="3">
    <source>
        <dbReference type="ARBA" id="ARBA00006340"/>
    </source>
</evidence>
<feature type="binding site" evidence="9">
    <location>
        <position position="103"/>
    </location>
    <ligand>
        <name>5-phospho-alpha-D-ribose 1-diphosphate</name>
        <dbReference type="ChEBI" id="CHEBI:58017"/>
        <note>ligand shared between dimeric partners</note>
    </ligand>
</feature>
<dbReference type="EMBL" id="SHNP01000003">
    <property type="protein sequence ID" value="MCX2973765.1"/>
    <property type="molecule type" value="Genomic_DNA"/>
</dbReference>
<keyword evidence="12" id="KW-1185">Reference proteome</keyword>
<evidence type="ECO:0000256" key="7">
    <source>
        <dbReference type="ARBA" id="ARBA00022679"/>
    </source>
</evidence>
<keyword evidence="8 9" id="KW-0665">Pyrimidine biosynthesis</keyword>
<evidence type="ECO:0000256" key="2">
    <source>
        <dbReference type="ARBA" id="ARBA00004889"/>
    </source>
</evidence>
<evidence type="ECO:0000313" key="11">
    <source>
        <dbReference type="EMBL" id="MCX2973765.1"/>
    </source>
</evidence>
<comment type="function">
    <text evidence="1 9">Catalyzes the transfer of a ribosyl phosphate group from 5-phosphoribose 1-diphosphate to orotate, leading to the formation of orotidine monophosphate (OMP).</text>
</comment>
<organism evidence="11 12">
    <name type="scientific">Candidatus Seongchinamella marina</name>
    <dbReference type="NCBI Taxonomy" id="2518990"/>
    <lineage>
        <taxon>Bacteria</taxon>
        <taxon>Pseudomonadati</taxon>
        <taxon>Pseudomonadota</taxon>
        <taxon>Gammaproteobacteria</taxon>
        <taxon>Cellvibrionales</taxon>
        <taxon>Halieaceae</taxon>
        <taxon>Seongchinamella</taxon>
    </lineage>
</organism>
<comment type="cofactor">
    <cofactor evidence="9">
        <name>Mg(2+)</name>
        <dbReference type="ChEBI" id="CHEBI:18420"/>
    </cofactor>
</comment>
<dbReference type="CDD" id="cd06223">
    <property type="entry name" value="PRTases_typeI"/>
    <property type="match status" value="1"/>
</dbReference>
<dbReference type="InterPro" id="IPR023031">
    <property type="entry name" value="OPRT"/>
</dbReference>
<dbReference type="NCBIfam" id="TIGR00336">
    <property type="entry name" value="pyrE"/>
    <property type="match status" value="1"/>
</dbReference>
<keyword evidence="7 9" id="KW-0808">Transferase</keyword>
<dbReference type="RefSeq" id="WP_279252985.1">
    <property type="nucleotide sequence ID" value="NZ_SHNP01000003.1"/>
</dbReference>
<proteinExistence type="inferred from homology"/>
<dbReference type="GO" id="GO:0004588">
    <property type="term" value="F:orotate phosphoribosyltransferase activity"/>
    <property type="evidence" value="ECO:0007669"/>
    <property type="project" value="UniProtKB-EC"/>
</dbReference>
<dbReference type="PANTHER" id="PTHR46683:SF1">
    <property type="entry name" value="OROTATE PHOSPHORIBOSYLTRANSFERASE 1-RELATED"/>
    <property type="match status" value="1"/>
</dbReference>
<evidence type="ECO:0000256" key="1">
    <source>
        <dbReference type="ARBA" id="ARBA00003769"/>
    </source>
</evidence>